<evidence type="ECO:0000313" key="1">
    <source>
        <dbReference type="EMBL" id="EGJ32834.1"/>
    </source>
</evidence>
<dbReference type="AlphaFoldDB" id="F4XRE8"/>
<gene>
    <name evidence="1" type="ORF">LYNGBM3L_75670</name>
</gene>
<evidence type="ECO:0000313" key="2">
    <source>
        <dbReference type="Proteomes" id="UP000003959"/>
    </source>
</evidence>
<keyword evidence="2" id="KW-1185">Reference proteome</keyword>
<protein>
    <submittedName>
        <fullName evidence="1">Uncharacterized protein</fullName>
    </submittedName>
</protein>
<organism evidence="1 2">
    <name type="scientific">Moorena producens 3L</name>
    <dbReference type="NCBI Taxonomy" id="489825"/>
    <lineage>
        <taxon>Bacteria</taxon>
        <taxon>Bacillati</taxon>
        <taxon>Cyanobacteriota</taxon>
        <taxon>Cyanophyceae</taxon>
        <taxon>Coleofasciculales</taxon>
        <taxon>Coleofasciculaceae</taxon>
        <taxon>Moorena</taxon>
    </lineage>
</organism>
<proteinExistence type="predicted"/>
<name>F4XRE8_9CYAN</name>
<accession>F4XRE8</accession>
<dbReference type="EMBL" id="GL890900">
    <property type="protein sequence ID" value="EGJ32834.1"/>
    <property type="molecule type" value="Genomic_DNA"/>
</dbReference>
<reference evidence="2" key="1">
    <citation type="journal article" date="2011" name="Proc. Natl. Acad. Sci. U.S.A.">
        <title>Genomic insights into the physiology and ecology of the marine filamentous cyanobacterium Lyngbya majuscula.</title>
        <authorList>
            <person name="Jones A.C."/>
            <person name="Monroe E.A."/>
            <person name="Podell S."/>
            <person name="Hess W.R."/>
            <person name="Klages S."/>
            <person name="Esquenazi E."/>
            <person name="Niessen S."/>
            <person name="Hoover H."/>
            <person name="Rothmann M."/>
            <person name="Lasken R.S."/>
            <person name="Yates J.R.III."/>
            <person name="Reinhardt R."/>
            <person name="Kube M."/>
            <person name="Burkart M.D."/>
            <person name="Allen E.E."/>
            <person name="Dorrestein P.C."/>
            <person name="Gerwick W.H."/>
            <person name="Gerwick L."/>
        </authorList>
    </citation>
    <scope>NUCLEOTIDE SEQUENCE [LARGE SCALE GENOMIC DNA]</scope>
    <source>
        <strain evidence="2">3L</strain>
    </source>
</reference>
<sequence>MKLSLLAIAHFTRIELVVFAVGLDPPKSPLIRGTFKIHFRTPPNDHGGLGGIKRVNGIERDGI</sequence>
<dbReference type="HOGENOM" id="CLU_2880964_0_0_3"/>
<dbReference type="Proteomes" id="UP000003959">
    <property type="component" value="Unassembled WGS sequence"/>
</dbReference>